<dbReference type="AlphaFoldDB" id="J3N685"/>
<dbReference type="EnsemblPlants" id="OB11G13210.1">
    <property type="protein sequence ID" value="OB11G13210.1"/>
    <property type="gene ID" value="OB11G13210"/>
</dbReference>
<dbReference type="Proteomes" id="UP000006038">
    <property type="component" value="Chromosome 11"/>
</dbReference>
<reference evidence="1" key="1">
    <citation type="journal article" date="2013" name="Nat. Commun.">
        <title>Whole-genome sequencing of Oryza brachyantha reveals mechanisms underlying Oryza genome evolution.</title>
        <authorList>
            <person name="Chen J."/>
            <person name="Huang Q."/>
            <person name="Gao D."/>
            <person name="Wang J."/>
            <person name="Lang Y."/>
            <person name="Liu T."/>
            <person name="Li B."/>
            <person name="Bai Z."/>
            <person name="Luis Goicoechea J."/>
            <person name="Liang C."/>
            <person name="Chen C."/>
            <person name="Zhang W."/>
            <person name="Sun S."/>
            <person name="Liao Y."/>
            <person name="Zhang X."/>
            <person name="Yang L."/>
            <person name="Song C."/>
            <person name="Wang M."/>
            <person name="Shi J."/>
            <person name="Liu G."/>
            <person name="Liu J."/>
            <person name="Zhou H."/>
            <person name="Zhou W."/>
            <person name="Yu Q."/>
            <person name="An N."/>
            <person name="Chen Y."/>
            <person name="Cai Q."/>
            <person name="Wang B."/>
            <person name="Liu B."/>
            <person name="Min J."/>
            <person name="Huang Y."/>
            <person name="Wu H."/>
            <person name="Li Z."/>
            <person name="Zhang Y."/>
            <person name="Yin Y."/>
            <person name="Song W."/>
            <person name="Jiang J."/>
            <person name="Jackson S.A."/>
            <person name="Wing R.A."/>
            <person name="Wang J."/>
            <person name="Chen M."/>
        </authorList>
    </citation>
    <scope>NUCLEOTIDE SEQUENCE [LARGE SCALE GENOMIC DNA]</scope>
    <source>
        <strain evidence="1">cv. IRGC 101232</strain>
    </source>
</reference>
<evidence type="ECO:0000313" key="2">
    <source>
        <dbReference type="Proteomes" id="UP000006038"/>
    </source>
</evidence>
<keyword evidence="2" id="KW-1185">Reference proteome</keyword>
<proteinExistence type="predicted"/>
<reference evidence="1" key="2">
    <citation type="submission" date="2013-04" db="UniProtKB">
        <authorList>
            <consortium name="EnsemblPlants"/>
        </authorList>
    </citation>
    <scope>IDENTIFICATION</scope>
</reference>
<dbReference type="Gramene" id="OB11G13210.1">
    <property type="protein sequence ID" value="OB11G13210.1"/>
    <property type="gene ID" value="OB11G13210"/>
</dbReference>
<sequence>MLACRPFAVSLSTRLRKYYIYANCQARLSQAYGVSSEYKCGYCLGKTLSMRAWCVTVCPHG</sequence>
<name>J3N685_ORYBR</name>
<evidence type="ECO:0000313" key="1">
    <source>
        <dbReference type="EnsemblPlants" id="OB11G13210.1"/>
    </source>
</evidence>
<organism evidence="1">
    <name type="scientific">Oryza brachyantha</name>
    <name type="common">malo sina</name>
    <dbReference type="NCBI Taxonomy" id="4533"/>
    <lineage>
        <taxon>Eukaryota</taxon>
        <taxon>Viridiplantae</taxon>
        <taxon>Streptophyta</taxon>
        <taxon>Embryophyta</taxon>
        <taxon>Tracheophyta</taxon>
        <taxon>Spermatophyta</taxon>
        <taxon>Magnoliopsida</taxon>
        <taxon>Liliopsida</taxon>
        <taxon>Poales</taxon>
        <taxon>Poaceae</taxon>
        <taxon>BOP clade</taxon>
        <taxon>Oryzoideae</taxon>
        <taxon>Oryzeae</taxon>
        <taxon>Oryzinae</taxon>
        <taxon>Oryza</taxon>
    </lineage>
</organism>
<accession>J3N685</accession>
<dbReference type="HOGENOM" id="CLU_2929651_0_0_1"/>
<protein>
    <submittedName>
        <fullName evidence="1">Uncharacterized protein</fullName>
    </submittedName>
</protein>